<keyword evidence="2" id="KW-0813">Transport</keyword>
<evidence type="ECO:0000256" key="7">
    <source>
        <dbReference type="SAM" id="MobiDB-lite"/>
    </source>
</evidence>
<keyword evidence="3" id="KW-0349">Heme</keyword>
<dbReference type="SUPFAM" id="SSF48695">
    <property type="entry name" value="Multiheme cytochromes"/>
    <property type="match status" value="2"/>
</dbReference>
<organism evidence="9 10">
    <name type="scientific">Slackia exigua (strain ATCC 700122 / DSM 15923 / CIP 105133 / JCM 11022 / KCTC 5966 / S-7)</name>
    <dbReference type="NCBI Taxonomy" id="649764"/>
    <lineage>
        <taxon>Bacteria</taxon>
        <taxon>Bacillati</taxon>
        <taxon>Actinomycetota</taxon>
        <taxon>Coriobacteriia</taxon>
        <taxon>Eggerthellales</taxon>
        <taxon>Eggerthellaceae</taxon>
        <taxon>Slackia</taxon>
    </lineage>
</organism>
<dbReference type="GO" id="GO:0030313">
    <property type="term" value="C:cell envelope"/>
    <property type="evidence" value="ECO:0007669"/>
    <property type="project" value="UniProtKB-SubCell"/>
</dbReference>
<keyword evidence="4" id="KW-0479">Metal-binding</keyword>
<dbReference type="eggNOG" id="ENOG50342Q6">
    <property type="taxonomic scope" value="Bacteria"/>
</dbReference>
<comment type="caution">
    <text evidence="9">The sequence shown here is derived from an EMBL/GenBank/DDBJ whole genome shotgun (WGS) entry which is preliminary data.</text>
</comment>
<dbReference type="InterPro" id="IPR036280">
    <property type="entry name" value="Multihaem_cyt_sf"/>
</dbReference>
<evidence type="ECO:0000256" key="3">
    <source>
        <dbReference type="ARBA" id="ARBA00022617"/>
    </source>
</evidence>
<evidence type="ECO:0000259" key="8">
    <source>
        <dbReference type="Pfam" id="PF14537"/>
    </source>
</evidence>
<proteinExistence type="predicted"/>
<evidence type="ECO:0000256" key="5">
    <source>
        <dbReference type="ARBA" id="ARBA00022982"/>
    </source>
</evidence>
<evidence type="ECO:0000256" key="6">
    <source>
        <dbReference type="ARBA" id="ARBA00023004"/>
    </source>
</evidence>
<dbReference type="HOGENOM" id="CLU_095695_0_0_11"/>
<reference evidence="9" key="1">
    <citation type="submission" date="2009-10" db="EMBL/GenBank/DDBJ databases">
        <authorList>
            <person name="Weinstock G."/>
            <person name="Sodergren E."/>
            <person name="Clifton S."/>
            <person name="Fulton L."/>
            <person name="Fulton B."/>
            <person name="Courtney L."/>
            <person name="Fronick C."/>
            <person name="Harrison M."/>
            <person name="Strong C."/>
            <person name="Farmer C."/>
            <person name="Delahaunty K."/>
            <person name="Markovic C."/>
            <person name="Hall O."/>
            <person name="Minx P."/>
            <person name="Tomlinson C."/>
            <person name="Mitreva M."/>
            <person name="Nelson J."/>
            <person name="Hou S."/>
            <person name="Wollam A."/>
            <person name="Pepin K.H."/>
            <person name="Johnson M."/>
            <person name="Bhonagiri V."/>
            <person name="Nash W.E."/>
            <person name="Warren W."/>
            <person name="Chinwalla A."/>
            <person name="Mardis E.R."/>
            <person name="Wilson R.K."/>
        </authorList>
    </citation>
    <scope>NUCLEOTIDE SEQUENCE [LARGE SCALE GENOMIC DNA]</scope>
    <source>
        <strain evidence="9">ATCC 700122</strain>
    </source>
</reference>
<dbReference type="Pfam" id="PF14537">
    <property type="entry name" value="Cytochrom_c3_2"/>
    <property type="match status" value="1"/>
</dbReference>
<feature type="region of interest" description="Disordered" evidence="7">
    <location>
        <begin position="1"/>
        <end position="20"/>
    </location>
</feature>
<evidence type="ECO:0000256" key="2">
    <source>
        <dbReference type="ARBA" id="ARBA00022448"/>
    </source>
</evidence>
<dbReference type="AlphaFoldDB" id="D0WIK8"/>
<keyword evidence="6" id="KW-0408">Iron</keyword>
<evidence type="ECO:0000256" key="4">
    <source>
        <dbReference type="ARBA" id="ARBA00022723"/>
    </source>
</evidence>
<evidence type="ECO:0000256" key="1">
    <source>
        <dbReference type="ARBA" id="ARBA00004196"/>
    </source>
</evidence>
<dbReference type="EMBL" id="ACUX02000016">
    <property type="protein sequence ID" value="EEZ60875.1"/>
    <property type="molecule type" value="Genomic_DNA"/>
</dbReference>
<gene>
    <name evidence="9" type="ORF">HMPREF0762_01683</name>
</gene>
<dbReference type="InterPro" id="IPR012286">
    <property type="entry name" value="Tetrahaem_cytochrome"/>
</dbReference>
<sequence length="254" mass="26632">MGRQVDISASRRPKDIGGGMLPIGAERARLRLVRAQSQGEDLAWRTRGGTNLKSLQSKTLISCVAIGLLAATCLAACGGQRESESQQSAANEAPSAASISAWSYADDCSLCHAAESNSLTDPACLAGIHAANGNTCQTCHADESDLAVVHEGANAEKAQKVTKLRKTGIKQDACLGCHGSYDDLAAKTADSTVLTDSEGKTVNPHALPANEDHSETTCASCHVMHTKKSVSETAPEYCISCHHANVYACHTCHD</sequence>
<dbReference type="Gene3D" id="1.10.1130.10">
    <property type="entry name" value="Flavocytochrome C3, Chain A"/>
    <property type="match status" value="1"/>
</dbReference>
<name>D0WIK8_SLAES</name>
<evidence type="ECO:0000313" key="10">
    <source>
        <dbReference type="Proteomes" id="UP000006001"/>
    </source>
</evidence>
<feature type="domain" description="Tetrahaem cytochrome" evidence="8">
    <location>
        <begin position="128"/>
        <end position="243"/>
    </location>
</feature>
<dbReference type="STRING" id="649764.HMPREF0762_01683"/>
<keyword evidence="10" id="KW-1185">Reference proteome</keyword>
<dbReference type="GO" id="GO:0046872">
    <property type="term" value="F:metal ion binding"/>
    <property type="evidence" value="ECO:0007669"/>
    <property type="project" value="UniProtKB-KW"/>
</dbReference>
<dbReference type="Proteomes" id="UP000006001">
    <property type="component" value="Unassembled WGS sequence"/>
</dbReference>
<accession>D0WIK8</accession>
<keyword evidence="5" id="KW-0249">Electron transport</keyword>
<protein>
    <recommendedName>
        <fullName evidence="8">Tetrahaem cytochrome domain-containing protein</fullName>
    </recommendedName>
</protein>
<evidence type="ECO:0000313" key="9">
    <source>
        <dbReference type="EMBL" id="EEZ60875.1"/>
    </source>
</evidence>
<comment type="subcellular location">
    <subcellularLocation>
        <location evidence="1">Cell envelope</location>
    </subcellularLocation>
</comment>